<keyword evidence="2" id="KW-1185">Reference proteome</keyword>
<reference evidence="1 2" key="1">
    <citation type="journal article" date="2016" name="Genome Biol. Evol.">
        <title>Divergent and convergent evolution of fungal pathogenicity.</title>
        <authorList>
            <person name="Shang Y."/>
            <person name="Xiao G."/>
            <person name="Zheng P."/>
            <person name="Cen K."/>
            <person name="Zhan S."/>
            <person name="Wang C."/>
        </authorList>
    </citation>
    <scope>NUCLEOTIDE SEQUENCE [LARGE SCALE GENOMIC DNA]</scope>
    <source>
        <strain evidence="1 2">RCEF 4871</strain>
    </source>
</reference>
<dbReference type="AlphaFoldDB" id="A0A167HIL6"/>
<dbReference type="EMBL" id="AZHC01000005">
    <property type="protein sequence ID" value="OAA47953.1"/>
    <property type="molecule type" value="Genomic_DNA"/>
</dbReference>
<dbReference type="OrthoDB" id="1935484at2759"/>
<sequence>MVTRILSDDPGKATMHNREGLSWAFFKDALLDYHLWPIDLLGRTWSIPVTPPQAYIMLTCKALGFNTFETNLLTIPGYTIFHTALVLDMGLGKGQPALADRSHHPVLGTASTNCSLVALLPALANSNWSKWVLSTLLVGYPYCHAVFVAFTSRNSGSVRT</sequence>
<gene>
    <name evidence="1" type="ORF">NOR_02443</name>
</gene>
<evidence type="ECO:0000313" key="2">
    <source>
        <dbReference type="Proteomes" id="UP000243498"/>
    </source>
</evidence>
<evidence type="ECO:0000313" key="1">
    <source>
        <dbReference type="EMBL" id="OAA47953.1"/>
    </source>
</evidence>
<comment type="caution">
    <text evidence="1">The sequence shown here is derived from an EMBL/GenBank/DDBJ whole genome shotgun (WGS) entry which is preliminary data.</text>
</comment>
<protein>
    <submittedName>
        <fullName evidence="1">Phthalate transporter</fullName>
    </submittedName>
</protein>
<proteinExistence type="predicted"/>
<accession>A0A167HIL6</accession>
<organism evidence="1 2">
    <name type="scientific">Metarhizium rileyi (strain RCEF 4871)</name>
    <name type="common">Nomuraea rileyi</name>
    <dbReference type="NCBI Taxonomy" id="1649241"/>
    <lineage>
        <taxon>Eukaryota</taxon>
        <taxon>Fungi</taxon>
        <taxon>Dikarya</taxon>
        <taxon>Ascomycota</taxon>
        <taxon>Pezizomycotina</taxon>
        <taxon>Sordariomycetes</taxon>
        <taxon>Hypocreomycetidae</taxon>
        <taxon>Hypocreales</taxon>
        <taxon>Clavicipitaceae</taxon>
        <taxon>Metarhizium</taxon>
    </lineage>
</organism>
<dbReference type="Proteomes" id="UP000243498">
    <property type="component" value="Unassembled WGS sequence"/>
</dbReference>
<name>A0A167HIL6_METRR</name>